<dbReference type="STRING" id="553311.SAMN05216231_0497"/>
<reference evidence="1 2" key="1">
    <citation type="submission" date="2016-10" db="EMBL/GenBank/DDBJ databases">
        <authorList>
            <person name="de Groot N.N."/>
        </authorList>
    </citation>
    <scope>NUCLEOTIDE SEQUENCE [LARGE SCALE GENOMIC DNA]</scope>
    <source>
        <strain evidence="1 2">CGMCC 1.10449</strain>
    </source>
</reference>
<keyword evidence="2" id="KW-1185">Reference proteome</keyword>
<sequence length="211" mass="24405">MGENRIYFLFTDTGTYLSRLINYCTKQPLNHVSLAFEPDLQEVYSFGRKKPRNPFIGGFVKEDIRSDFLKNSACAVYSYGLSETDTNKIKEKIEEIELRKSNYKYNFLGLIGVLLQVEINREDALFCSQFVATVLQDVESLEFKKPTCFTTPADIRNHEGLELVYQGTLGNYQESQRDLITQRRLVKGEAQLTKQSFIFLLSKKVKRLVIK</sequence>
<dbReference type="EMBL" id="FNKD01000001">
    <property type="protein sequence ID" value="SDQ11516.1"/>
    <property type="molecule type" value="Genomic_DNA"/>
</dbReference>
<accession>A0A1H0Y9E6</accession>
<evidence type="ECO:0008006" key="3">
    <source>
        <dbReference type="Google" id="ProtNLM"/>
    </source>
</evidence>
<evidence type="ECO:0000313" key="1">
    <source>
        <dbReference type="EMBL" id="SDQ11516.1"/>
    </source>
</evidence>
<evidence type="ECO:0000313" key="2">
    <source>
        <dbReference type="Proteomes" id="UP000199444"/>
    </source>
</evidence>
<dbReference type="Gene3D" id="3.90.1720.10">
    <property type="entry name" value="endopeptidase domain like (from Nostoc punctiforme)"/>
    <property type="match status" value="1"/>
</dbReference>
<dbReference type="Proteomes" id="UP000199444">
    <property type="component" value="Unassembled WGS sequence"/>
</dbReference>
<dbReference type="AlphaFoldDB" id="A0A1H0Y9E6"/>
<dbReference type="RefSeq" id="WP_092491373.1">
    <property type="nucleotide sequence ID" value="NZ_FNKD01000001.1"/>
</dbReference>
<dbReference type="SUPFAM" id="SSF54001">
    <property type="entry name" value="Cysteine proteinases"/>
    <property type="match status" value="1"/>
</dbReference>
<organism evidence="1 2">
    <name type="scientific">Virgibacillus salinus</name>
    <dbReference type="NCBI Taxonomy" id="553311"/>
    <lineage>
        <taxon>Bacteria</taxon>
        <taxon>Bacillati</taxon>
        <taxon>Bacillota</taxon>
        <taxon>Bacilli</taxon>
        <taxon>Bacillales</taxon>
        <taxon>Bacillaceae</taxon>
        <taxon>Virgibacillus</taxon>
    </lineage>
</organism>
<protein>
    <recommendedName>
        <fullName evidence="3">Permuted papain-like amidase enzyme, YaeF/YiiX, C92 family</fullName>
    </recommendedName>
</protein>
<gene>
    <name evidence="1" type="ORF">SAMN05216231_0497</name>
</gene>
<proteinExistence type="predicted"/>
<name>A0A1H0Y9E6_9BACI</name>
<dbReference type="InterPro" id="IPR038765">
    <property type="entry name" value="Papain-like_cys_pep_sf"/>
</dbReference>